<dbReference type="RefSeq" id="XP_068368958.1">
    <property type="nucleotide sequence ID" value="XM_068514235.1"/>
</dbReference>
<gene>
    <name evidence="2" type="ORF">TRFO_42279</name>
</gene>
<feature type="compositionally biased region" description="Basic and acidic residues" evidence="1">
    <location>
        <begin position="33"/>
        <end position="48"/>
    </location>
</feature>
<dbReference type="InterPro" id="IPR002554">
    <property type="entry name" value="PP2A_B56"/>
</dbReference>
<name>A0A1J4L1I8_9EUKA</name>
<accession>A0A1J4L1I8</accession>
<dbReference type="GeneID" id="94848939"/>
<sequence length="457" mass="52217">MPPRKLGIQKRTPSESSIKVIKKTQLKPAIQIKQRETTSGKPSERKFSPQEATQNLPSLGSARPVVSKPIQPNKTVSNDERITNLLNRILAFDKNEHEKRAMLLKSVKLFMSQKNPALTTPAINLFIQVFKSVFSTAPPFSIITKSYRHIYFNPRDHPEDVSISYQLFEIVNNLQPNYPKELLKGLVRRLASASNDDRNGAKNCLKIIDDQYHAFILHSICLSLVPPPPHGIDTSLELITDLLKVFDNPAIENTFYSPSDALCNNAESEICEEIQKTFRLLHFAPHFQTFFQTLLSATKALIERDEILAHESRLFLVNFWPRLDPQKAVLFLQEATSLCREGPPVEESVWQRLSWRASSIQWQIAMEGLNFILETIENAKNYNNDVLVFLLNETVKNHWNVNVKNKAAEVLKLVEGNPSPPKTFPIDVWNALKKQAETNYPNTDFSGRKKKPLRRCK</sequence>
<dbReference type="Pfam" id="PF01603">
    <property type="entry name" value="B56"/>
    <property type="match status" value="1"/>
</dbReference>
<dbReference type="GO" id="GO:0007165">
    <property type="term" value="P:signal transduction"/>
    <property type="evidence" value="ECO:0007669"/>
    <property type="project" value="InterPro"/>
</dbReference>
<evidence type="ECO:0000256" key="1">
    <source>
        <dbReference type="SAM" id="MobiDB-lite"/>
    </source>
</evidence>
<dbReference type="VEuPathDB" id="TrichDB:TRFO_42279"/>
<evidence type="ECO:0000313" key="2">
    <source>
        <dbReference type="EMBL" id="OHT15822.1"/>
    </source>
</evidence>
<dbReference type="Proteomes" id="UP000179807">
    <property type="component" value="Unassembled WGS sequence"/>
</dbReference>
<comment type="caution">
    <text evidence="2">The sequence shown here is derived from an EMBL/GenBank/DDBJ whole genome shotgun (WGS) entry which is preliminary data.</text>
</comment>
<dbReference type="GO" id="GO:0019888">
    <property type="term" value="F:protein phosphatase regulator activity"/>
    <property type="evidence" value="ECO:0007669"/>
    <property type="project" value="InterPro"/>
</dbReference>
<dbReference type="AlphaFoldDB" id="A0A1J4L1I8"/>
<proteinExistence type="predicted"/>
<keyword evidence="3" id="KW-1185">Reference proteome</keyword>
<dbReference type="Gene3D" id="1.25.10.10">
    <property type="entry name" value="Leucine-rich Repeat Variant"/>
    <property type="match status" value="1"/>
</dbReference>
<dbReference type="InterPro" id="IPR011989">
    <property type="entry name" value="ARM-like"/>
</dbReference>
<feature type="region of interest" description="Disordered" evidence="1">
    <location>
        <begin position="1"/>
        <end position="67"/>
    </location>
</feature>
<reference evidence="2" key="1">
    <citation type="submission" date="2016-10" db="EMBL/GenBank/DDBJ databases">
        <authorList>
            <person name="Benchimol M."/>
            <person name="Almeida L.G."/>
            <person name="Vasconcelos A.T."/>
            <person name="Perreira-Neves A."/>
            <person name="Rosa I.A."/>
            <person name="Tasca T."/>
            <person name="Bogo M.R."/>
            <person name="de Souza W."/>
        </authorList>
    </citation>
    <scope>NUCLEOTIDE SEQUENCE [LARGE SCALE GENOMIC DNA]</scope>
    <source>
        <strain evidence="2">K</strain>
    </source>
</reference>
<dbReference type="GO" id="GO:0000159">
    <property type="term" value="C:protein phosphatase type 2A complex"/>
    <property type="evidence" value="ECO:0007669"/>
    <property type="project" value="InterPro"/>
</dbReference>
<protein>
    <submittedName>
        <fullName evidence="2">Uncharacterized protein</fullName>
    </submittedName>
</protein>
<dbReference type="EMBL" id="MLAK01000183">
    <property type="protein sequence ID" value="OHT15822.1"/>
    <property type="molecule type" value="Genomic_DNA"/>
</dbReference>
<dbReference type="SUPFAM" id="SSF48371">
    <property type="entry name" value="ARM repeat"/>
    <property type="match status" value="1"/>
</dbReference>
<evidence type="ECO:0000313" key="3">
    <source>
        <dbReference type="Proteomes" id="UP000179807"/>
    </source>
</evidence>
<dbReference type="InterPro" id="IPR016024">
    <property type="entry name" value="ARM-type_fold"/>
</dbReference>
<organism evidence="2 3">
    <name type="scientific">Tritrichomonas foetus</name>
    <dbReference type="NCBI Taxonomy" id="1144522"/>
    <lineage>
        <taxon>Eukaryota</taxon>
        <taxon>Metamonada</taxon>
        <taxon>Parabasalia</taxon>
        <taxon>Tritrichomonadida</taxon>
        <taxon>Tritrichomonadidae</taxon>
        <taxon>Tritrichomonas</taxon>
    </lineage>
</organism>